<sequence length="174" mass="19481">MVPWERSPQSTAHQICKLVASSRGAQQFASRQDVGRSDKPIYYTIEWAWSKYSSLYDSQPDGGIYPRTKTVRRMTEGMKVTLHTLLEVTDRMVISLGPEKVFIEDPRSGFSRGVRRSHTKISSVSGRVSRRCGAHSTSVNAVIQSCLSYLSTTETLVVDKLGDNIIACHQIVCR</sequence>
<keyword evidence="2" id="KW-1185">Reference proteome</keyword>
<protein>
    <submittedName>
        <fullName evidence="1">Uncharacterized protein</fullName>
    </submittedName>
</protein>
<comment type="caution">
    <text evidence="1">The sequence shown here is derived from an EMBL/GenBank/DDBJ whole genome shotgun (WGS) entry which is preliminary data.</text>
</comment>
<name>A0AAE1DNA7_9GAST</name>
<dbReference type="AlphaFoldDB" id="A0AAE1DNA7"/>
<reference evidence="1" key="1">
    <citation type="journal article" date="2023" name="G3 (Bethesda)">
        <title>A reference genome for the long-term kleptoplast-retaining sea slug Elysia crispata morphotype clarki.</title>
        <authorList>
            <person name="Eastman K.E."/>
            <person name="Pendleton A.L."/>
            <person name="Shaikh M.A."/>
            <person name="Suttiyut T."/>
            <person name="Ogas R."/>
            <person name="Tomko P."/>
            <person name="Gavelis G."/>
            <person name="Widhalm J.R."/>
            <person name="Wisecaver J.H."/>
        </authorList>
    </citation>
    <scope>NUCLEOTIDE SEQUENCE</scope>
    <source>
        <strain evidence="1">ECLA1</strain>
    </source>
</reference>
<proteinExistence type="predicted"/>
<accession>A0AAE1DNA7</accession>
<evidence type="ECO:0000313" key="1">
    <source>
        <dbReference type="EMBL" id="KAK3776642.1"/>
    </source>
</evidence>
<dbReference type="EMBL" id="JAWDGP010003194">
    <property type="protein sequence ID" value="KAK3776642.1"/>
    <property type="molecule type" value="Genomic_DNA"/>
</dbReference>
<organism evidence="1 2">
    <name type="scientific">Elysia crispata</name>
    <name type="common">lettuce slug</name>
    <dbReference type="NCBI Taxonomy" id="231223"/>
    <lineage>
        <taxon>Eukaryota</taxon>
        <taxon>Metazoa</taxon>
        <taxon>Spiralia</taxon>
        <taxon>Lophotrochozoa</taxon>
        <taxon>Mollusca</taxon>
        <taxon>Gastropoda</taxon>
        <taxon>Heterobranchia</taxon>
        <taxon>Euthyneura</taxon>
        <taxon>Panpulmonata</taxon>
        <taxon>Sacoglossa</taxon>
        <taxon>Placobranchoidea</taxon>
        <taxon>Plakobranchidae</taxon>
        <taxon>Elysia</taxon>
    </lineage>
</organism>
<gene>
    <name evidence="1" type="ORF">RRG08_019849</name>
</gene>
<evidence type="ECO:0000313" key="2">
    <source>
        <dbReference type="Proteomes" id="UP001283361"/>
    </source>
</evidence>
<dbReference type="Proteomes" id="UP001283361">
    <property type="component" value="Unassembled WGS sequence"/>
</dbReference>